<keyword evidence="5 7" id="KW-1133">Transmembrane helix</keyword>
<dbReference type="InterPro" id="IPR036259">
    <property type="entry name" value="MFS_trans_sf"/>
</dbReference>
<dbReference type="eggNOG" id="COG2271">
    <property type="taxonomic scope" value="Bacteria"/>
</dbReference>
<dbReference type="GO" id="GO:0005886">
    <property type="term" value="C:plasma membrane"/>
    <property type="evidence" value="ECO:0007669"/>
    <property type="project" value="UniProtKB-SubCell"/>
</dbReference>
<organism evidence="9 10">
    <name type="scientific">Blautia hydrogenotrophica (strain DSM 10507 / JCM 14656 / S5a33)</name>
    <name type="common">Ruminococcus hydrogenotrophicus</name>
    <dbReference type="NCBI Taxonomy" id="476272"/>
    <lineage>
        <taxon>Bacteria</taxon>
        <taxon>Bacillati</taxon>
        <taxon>Bacillota</taxon>
        <taxon>Clostridia</taxon>
        <taxon>Lachnospirales</taxon>
        <taxon>Lachnospiraceae</taxon>
        <taxon>Blautia</taxon>
    </lineage>
</organism>
<evidence type="ECO:0000313" key="10">
    <source>
        <dbReference type="Proteomes" id="UP000003100"/>
    </source>
</evidence>
<keyword evidence="6 7" id="KW-0472">Membrane</keyword>
<dbReference type="Gene3D" id="1.20.1250.20">
    <property type="entry name" value="MFS general substrate transporter like domains"/>
    <property type="match status" value="1"/>
</dbReference>
<comment type="subcellular location">
    <subcellularLocation>
        <location evidence="1">Cell membrane</location>
        <topology evidence="1">Multi-pass membrane protein</topology>
    </subcellularLocation>
</comment>
<dbReference type="Proteomes" id="UP000003100">
    <property type="component" value="Unassembled WGS sequence"/>
</dbReference>
<evidence type="ECO:0000256" key="1">
    <source>
        <dbReference type="ARBA" id="ARBA00004651"/>
    </source>
</evidence>
<evidence type="ECO:0000256" key="3">
    <source>
        <dbReference type="ARBA" id="ARBA00022475"/>
    </source>
</evidence>
<reference evidence="9 10" key="2">
    <citation type="submission" date="2009-02" db="EMBL/GenBank/DDBJ databases">
        <title>Draft genome sequence of Blautia hydrogenotrophica DSM 10507 (Ruminococcus hydrogenotrophicus DSM 10507).</title>
        <authorList>
            <person name="Sudarsanam P."/>
            <person name="Ley R."/>
            <person name="Guruge J."/>
            <person name="Turnbaugh P.J."/>
            <person name="Mahowald M."/>
            <person name="Liep D."/>
            <person name="Gordon J."/>
        </authorList>
    </citation>
    <scope>NUCLEOTIDE SEQUENCE [LARGE SCALE GENOMIC DNA]</scope>
    <source>
        <strain evidence="10">DSM 10507 / JCM 14656 / S5a33</strain>
    </source>
</reference>
<dbReference type="CDD" id="cd06174">
    <property type="entry name" value="MFS"/>
    <property type="match status" value="1"/>
</dbReference>
<feature type="transmembrane region" description="Helical" evidence="7">
    <location>
        <begin position="390"/>
        <end position="413"/>
    </location>
</feature>
<feature type="transmembrane region" description="Helical" evidence="7">
    <location>
        <begin position="200"/>
        <end position="224"/>
    </location>
</feature>
<evidence type="ECO:0000313" key="9">
    <source>
        <dbReference type="EMBL" id="EEG48074.1"/>
    </source>
</evidence>
<dbReference type="AlphaFoldDB" id="C0CQA7"/>
<dbReference type="EMBL" id="ACBZ01000165">
    <property type="protein sequence ID" value="EEG48074.1"/>
    <property type="molecule type" value="Genomic_DNA"/>
</dbReference>
<feature type="transmembrane region" description="Helical" evidence="7">
    <location>
        <begin position="111"/>
        <end position="130"/>
    </location>
</feature>
<name>C0CQA7_BLAHS</name>
<sequence>MERKVYHQFWNDVAHIRTKAREVGNQRAYVSKEEKMKLSVKTFVQLFILGTCWTIVYALPFIQYILYDPLLEQLGCSNTQLGLLMTIFGLGNIFGAPVGGWLADRFDYKKIFVASIVLNGVLSIIFASHITYVTAVGIWLLMAVDVLVMNYPCHIKIVRMLASDADQGKIFGMNESFVGITSTIVNAILLAIFAKLGSSAWGFQVVVYVIGAIALVLAIPTYFVMKDIAKNEAKVAAEVKEEKKEKMTGKDFLEIIKNPATWLIGFGIFSVYTCAVSMSYFTPYFTAVMGGTVAVSGFISLVRTYGLRLVGAPIGGWLSDRLHSVSKVLIVVYIIGIVSLLALVGFVNYLTAGVFIFITLVVGTIVYMGKGSYYALVSELEVPRERSASTIGVAAALGFSPDIFLFPLVGFLIDNYGNNGYKYLFILQMVVFALGILGSLYCLRYKKKLHEKKNSVVA</sequence>
<evidence type="ECO:0000256" key="5">
    <source>
        <dbReference type="ARBA" id="ARBA00022989"/>
    </source>
</evidence>
<dbReference type="InterPro" id="IPR011701">
    <property type="entry name" value="MFS"/>
</dbReference>
<accession>C0CQA7</accession>
<dbReference type="GO" id="GO:0022857">
    <property type="term" value="F:transmembrane transporter activity"/>
    <property type="evidence" value="ECO:0007669"/>
    <property type="project" value="InterPro"/>
</dbReference>
<dbReference type="HOGENOM" id="CLU_043790_0_0_9"/>
<dbReference type="InterPro" id="IPR020846">
    <property type="entry name" value="MFS_dom"/>
</dbReference>
<proteinExistence type="predicted"/>
<keyword evidence="10" id="KW-1185">Reference proteome</keyword>
<evidence type="ECO:0000256" key="2">
    <source>
        <dbReference type="ARBA" id="ARBA00022448"/>
    </source>
</evidence>
<feature type="domain" description="Major facilitator superfamily (MFS) profile" evidence="8">
    <location>
        <begin position="38"/>
        <end position="447"/>
    </location>
</feature>
<feature type="transmembrane region" description="Helical" evidence="7">
    <location>
        <begin position="176"/>
        <end position="194"/>
    </location>
</feature>
<evidence type="ECO:0000256" key="6">
    <source>
        <dbReference type="ARBA" id="ARBA00023136"/>
    </source>
</evidence>
<dbReference type="InterPro" id="IPR050171">
    <property type="entry name" value="MFS_Transporters"/>
</dbReference>
<feature type="transmembrane region" description="Helical" evidence="7">
    <location>
        <begin position="328"/>
        <end position="346"/>
    </location>
</feature>
<feature type="transmembrane region" description="Helical" evidence="7">
    <location>
        <begin position="79"/>
        <end position="99"/>
    </location>
</feature>
<keyword evidence="2" id="KW-0813">Transport</keyword>
<feature type="transmembrane region" description="Helical" evidence="7">
    <location>
        <begin position="136"/>
        <end position="155"/>
    </location>
</feature>
<evidence type="ECO:0000256" key="4">
    <source>
        <dbReference type="ARBA" id="ARBA00022692"/>
    </source>
</evidence>
<feature type="transmembrane region" description="Helical" evidence="7">
    <location>
        <begin position="260"/>
        <end position="281"/>
    </location>
</feature>
<feature type="transmembrane region" description="Helical" evidence="7">
    <location>
        <begin position="43"/>
        <end position="67"/>
    </location>
</feature>
<comment type="caution">
    <text evidence="9">The sequence shown here is derived from an EMBL/GenBank/DDBJ whole genome shotgun (WGS) entry which is preliminary data.</text>
</comment>
<feature type="transmembrane region" description="Helical" evidence="7">
    <location>
        <begin position="287"/>
        <end position="307"/>
    </location>
</feature>
<keyword evidence="3" id="KW-1003">Cell membrane</keyword>
<protein>
    <recommendedName>
        <fullName evidence="8">Major facilitator superfamily (MFS) profile domain-containing protein</fullName>
    </recommendedName>
</protein>
<dbReference type="SUPFAM" id="SSF103473">
    <property type="entry name" value="MFS general substrate transporter"/>
    <property type="match status" value="1"/>
</dbReference>
<evidence type="ECO:0000256" key="7">
    <source>
        <dbReference type="SAM" id="Phobius"/>
    </source>
</evidence>
<dbReference type="PATRIC" id="fig|476272.21.peg.1193"/>
<dbReference type="PANTHER" id="PTHR23517">
    <property type="entry name" value="RESISTANCE PROTEIN MDTM, PUTATIVE-RELATED-RELATED"/>
    <property type="match status" value="1"/>
</dbReference>
<dbReference type="Pfam" id="PF07690">
    <property type="entry name" value="MFS_1"/>
    <property type="match status" value="1"/>
</dbReference>
<feature type="transmembrane region" description="Helical" evidence="7">
    <location>
        <begin position="425"/>
        <end position="443"/>
    </location>
</feature>
<dbReference type="PROSITE" id="PS50850">
    <property type="entry name" value="MFS"/>
    <property type="match status" value="1"/>
</dbReference>
<gene>
    <name evidence="9" type="ORF">RUMHYD_03060</name>
</gene>
<evidence type="ECO:0000259" key="8">
    <source>
        <dbReference type="PROSITE" id="PS50850"/>
    </source>
</evidence>
<keyword evidence="4 7" id="KW-0812">Transmembrane</keyword>
<feature type="transmembrane region" description="Helical" evidence="7">
    <location>
        <begin position="352"/>
        <end position="369"/>
    </location>
</feature>
<dbReference type="PANTHER" id="PTHR23517:SF3">
    <property type="entry name" value="INTEGRAL MEMBRANE TRANSPORT PROTEIN"/>
    <property type="match status" value="1"/>
</dbReference>
<reference evidence="9 10" key="1">
    <citation type="submission" date="2009-01" db="EMBL/GenBank/DDBJ databases">
        <authorList>
            <person name="Fulton L."/>
            <person name="Clifton S."/>
            <person name="Fulton B."/>
            <person name="Xu J."/>
            <person name="Minx P."/>
            <person name="Pepin K.H."/>
            <person name="Johnson M."/>
            <person name="Bhonagiri V."/>
            <person name="Nash W.E."/>
            <person name="Mardis E.R."/>
            <person name="Wilson R.K."/>
        </authorList>
    </citation>
    <scope>NUCLEOTIDE SEQUENCE [LARGE SCALE GENOMIC DNA]</scope>
    <source>
        <strain evidence="10">DSM 10507 / JCM 14656 / S5a33</strain>
    </source>
</reference>